<organism evidence="2 3">
    <name type="scientific">Neolentinus lepideus HHB14362 ss-1</name>
    <dbReference type="NCBI Taxonomy" id="1314782"/>
    <lineage>
        <taxon>Eukaryota</taxon>
        <taxon>Fungi</taxon>
        <taxon>Dikarya</taxon>
        <taxon>Basidiomycota</taxon>
        <taxon>Agaricomycotina</taxon>
        <taxon>Agaricomycetes</taxon>
        <taxon>Gloeophyllales</taxon>
        <taxon>Gloeophyllaceae</taxon>
        <taxon>Neolentinus</taxon>
    </lineage>
</organism>
<evidence type="ECO:0000313" key="2">
    <source>
        <dbReference type="EMBL" id="KZT25775.1"/>
    </source>
</evidence>
<dbReference type="InParanoid" id="A0A165SWC4"/>
<reference evidence="2 3" key="1">
    <citation type="journal article" date="2016" name="Mol. Biol. Evol.">
        <title>Comparative Genomics of Early-Diverging Mushroom-Forming Fungi Provides Insights into the Origins of Lignocellulose Decay Capabilities.</title>
        <authorList>
            <person name="Nagy L.G."/>
            <person name="Riley R."/>
            <person name="Tritt A."/>
            <person name="Adam C."/>
            <person name="Daum C."/>
            <person name="Floudas D."/>
            <person name="Sun H."/>
            <person name="Yadav J.S."/>
            <person name="Pangilinan J."/>
            <person name="Larsson K.H."/>
            <person name="Matsuura K."/>
            <person name="Barry K."/>
            <person name="Labutti K."/>
            <person name="Kuo R."/>
            <person name="Ohm R.A."/>
            <person name="Bhattacharya S.S."/>
            <person name="Shirouzu T."/>
            <person name="Yoshinaga Y."/>
            <person name="Martin F.M."/>
            <person name="Grigoriev I.V."/>
            <person name="Hibbett D.S."/>
        </authorList>
    </citation>
    <scope>NUCLEOTIDE SEQUENCE [LARGE SCALE GENOMIC DNA]</scope>
    <source>
        <strain evidence="2 3">HHB14362 ss-1</strain>
    </source>
</reference>
<feature type="compositionally biased region" description="Acidic residues" evidence="1">
    <location>
        <begin position="369"/>
        <end position="400"/>
    </location>
</feature>
<proteinExistence type="predicted"/>
<sequence length="400" mass="42865">MASPPPCRTWAELVTAVDEVVSIPDRDAALFAVGVDLIPTAIRYISTVMPSQQRAHLQLIHCLFSQNLNSDLMAEAILNMPVLNLAHSVVSDRPPPVVKPTRSSGGASDTSTVCPRLTPYVEIPPMKVERSGRVQPESPKVEMKRVESPRLDRRPVEPPKTEMQSRVAQTQWALTDGASRCARCIKEGCQCLIRVGGGPAHACQNCHTSKVKCERFVLQPILASRSATTVTVVPSPPLPLVQPVRKRSHLASDVDDTTSAGTALAISCTQSGSSSSSSFRMTPMSPPYLDPCITHLERDMANLHQSLKDLHGMVQDMAVTQKAGASASTSARVQLPPQPLYKVPAHPTAPGLVVKVASSSTPSAAAAVESEDESDEEEVNDEEDDEDYGEVDEGPSADAA</sequence>
<dbReference type="EMBL" id="KV425570">
    <property type="protein sequence ID" value="KZT25775.1"/>
    <property type="molecule type" value="Genomic_DNA"/>
</dbReference>
<feature type="region of interest" description="Disordered" evidence="1">
    <location>
        <begin position="357"/>
        <end position="400"/>
    </location>
</feature>
<feature type="compositionally biased region" description="Low complexity" evidence="1">
    <location>
        <begin position="357"/>
        <end position="368"/>
    </location>
</feature>
<accession>A0A165SWC4</accession>
<keyword evidence="3" id="KW-1185">Reference proteome</keyword>
<gene>
    <name evidence="2" type="ORF">NEOLEDRAFT_1178226</name>
</gene>
<dbReference type="Proteomes" id="UP000076761">
    <property type="component" value="Unassembled WGS sequence"/>
</dbReference>
<protein>
    <submittedName>
        <fullName evidence="2">Uncharacterized protein</fullName>
    </submittedName>
</protein>
<feature type="region of interest" description="Disordered" evidence="1">
    <location>
        <begin position="130"/>
        <end position="165"/>
    </location>
</feature>
<name>A0A165SWC4_9AGAM</name>
<dbReference type="AlphaFoldDB" id="A0A165SWC4"/>
<feature type="compositionally biased region" description="Basic and acidic residues" evidence="1">
    <location>
        <begin position="139"/>
        <end position="160"/>
    </location>
</feature>
<evidence type="ECO:0000313" key="3">
    <source>
        <dbReference type="Proteomes" id="UP000076761"/>
    </source>
</evidence>
<evidence type="ECO:0000256" key="1">
    <source>
        <dbReference type="SAM" id="MobiDB-lite"/>
    </source>
</evidence>